<keyword evidence="10" id="KW-1185">Reference proteome</keyword>
<sequence>MPKRLLGGIFLTLAASIWGGMFVSVKIAVQYIPPIPLVWMRYIIAFIVLLGVIIYQRENLKIARKDILLLLSIGVIGHTISIVTQEYGTMFSSAQMGSVITSATPAFMLIFATWILKEKMTVRKILSIILATVGVLLIAGLDGMDMSKQLGALCSTIAALTWALMSVMLKLIPSRYSPIQINFYAVLTAIICLTPVNLPNVSSLPWDKILQPDIIGCVVYMGAISTAIAFLLWNKGLLLMEAGASGLFFFFQPVVGTFLGWLILDEQITWNFWIGSMLIFIGVFLVTVKNE</sequence>
<feature type="transmembrane region" description="Helical" evidence="7">
    <location>
        <begin position="38"/>
        <end position="55"/>
    </location>
</feature>
<dbReference type="Proteomes" id="UP000215383">
    <property type="component" value="Chromosome 1"/>
</dbReference>
<evidence type="ECO:0000313" key="9">
    <source>
        <dbReference type="EMBL" id="SNU93879.1"/>
    </source>
</evidence>
<dbReference type="Pfam" id="PF00892">
    <property type="entry name" value="EamA"/>
    <property type="match status" value="2"/>
</dbReference>
<evidence type="ECO:0000256" key="5">
    <source>
        <dbReference type="ARBA" id="ARBA00022989"/>
    </source>
</evidence>
<feature type="transmembrane region" description="Helical" evidence="7">
    <location>
        <begin position="67"/>
        <end position="84"/>
    </location>
</feature>
<comment type="similarity">
    <text evidence="2">Belongs to the EamA transporter family.</text>
</comment>
<gene>
    <name evidence="9" type="primary">eamA</name>
    <name evidence="9" type="ORF">SAMEA4364220_00103</name>
</gene>
<protein>
    <submittedName>
        <fullName evidence="9">Probable amino-acid metabolite efflux pump</fullName>
    </submittedName>
</protein>
<dbReference type="PANTHER" id="PTHR32322:SF18">
    <property type="entry name" value="S-ADENOSYLMETHIONINE_S-ADENOSYLHOMOCYSTEINE TRANSPORTER"/>
    <property type="match status" value="1"/>
</dbReference>
<organism evidence="9 10">
    <name type="scientific">Megamonas hypermegale</name>
    <dbReference type="NCBI Taxonomy" id="158847"/>
    <lineage>
        <taxon>Bacteria</taxon>
        <taxon>Bacillati</taxon>
        <taxon>Bacillota</taxon>
        <taxon>Negativicutes</taxon>
        <taxon>Selenomonadales</taxon>
        <taxon>Selenomonadaceae</taxon>
        <taxon>Megamonas</taxon>
    </lineage>
</organism>
<dbReference type="GO" id="GO:0005886">
    <property type="term" value="C:plasma membrane"/>
    <property type="evidence" value="ECO:0007669"/>
    <property type="project" value="UniProtKB-SubCell"/>
</dbReference>
<dbReference type="eggNOG" id="COG0697">
    <property type="taxonomic scope" value="Bacteria"/>
</dbReference>
<dbReference type="SUPFAM" id="SSF103481">
    <property type="entry name" value="Multidrug resistance efflux transporter EmrE"/>
    <property type="match status" value="2"/>
</dbReference>
<proteinExistence type="inferred from homology"/>
<feature type="transmembrane region" description="Helical" evidence="7">
    <location>
        <begin position="125"/>
        <end position="144"/>
    </location>
</feature>
<dbReference type="RefSeq" id="WP_027890369.1">
    <property type="nucleotide sequence ID" value="NZ_LT906446.1"/>
</dbReference>
<evidence type="ECO:0000256" key="7">
    <source>
        <dbReference type="SAM" id="Phobius"/>
    </source>
</evidence>
<feature type="transmembrane region" description="Helical" evidence="7">
    <location>
        <begin position="270"/>
        <end position="288"/>
    </location>
</feature>
<keyword evidence="3" id="KW-1003">Cell membrane</keyword>
<feature type="domain" description="EamA" evidence="8">
    <location>
        <begin position="7"/>
        <end position="139"/>
    </location>
</feature>
<dbReference type="PANTHER" id="PTHR32322">
    <property type="entry name" value="INNER MEMBRANE TRANSPORTER"/>
    <property type="match status" value="1"/>
</dbReference>
<evidence type="ECO:0000256" key="3">
    <source>
        <dbReference type="ARBA" id="ARBA00022475"/>
    </source>
</evidence>
<comment type="subcellular location">
    <subcellularLocation>
        <location evidence="1">Cell membrane</location>
        <topology evidence="1">Multi-pass membrane protein</topology>
    </subcellularLocation>
</comment>
<feature type="transmembrane region" description="Helical" evidence="7">
    <location>
        <begin position="181"/>
        <end position="198"/>
    </location>
</feature>
<dbReference type="EMBL" id="LT906446">
    <property type="protein sequence ID" value="SNU93879.1"/>
    <property type="molecule type" value="Genomic_DNA"/>
</dbReference>
<reference evidence="9 10" key="1">
    <citation type="submission" date="2017-06" db="EMBL/GenBank/DDBJ databases">
        <authorList>
            <consortium name="Pathogen Informatics"/>
        </authorList>
    </citation>
    <scope>NUCLEOTIDE SEQUENCE [LARGE SCALE GENOMIC DNA]</scope>
    <source>
        <strain evidence="9 10">NCTC10570</strain>
    </source>
</reference>
<dbReference type="AlphaFoldDB" id="A0A239T8T0"/>
<dbReference type="InterPro" id="IPR037185">
    <property type="entry name" value="EmrE-like"/>
</dbReference>
<feature type="transmembrane region" description="Helical" evidence="7">
    <location>
        <begin position="150"/>
        <end position="169"/>
    </location>
</feature>
<feature type="transmembrane region" description="Helical" evidence="7">
    <location>
        <begin position="210"/>
        <end position="233"/>
    </location>
</feature>
<evidence type="ECO:0000259" key="8">
    <source>
        <dbReference type="Pfam" id="PF00892"/>
    </source>
</evidence>
<evidence type="ECO:0000256" key="2">
    <source>
        <dbReference type="ARBA" id="ARBA00007362"/>
    </source>
</evidence>
<keyword evidence="5 7" id="KW-1133">Transmembrane helix</keyword>
<keyword evidence="4 7" id="KW-0812">Transmembrane</keyword>
<dbReference type="GeneID" id="78506150"/>
<evidence type="ECO:0000256" key="1">
    <source>
        <dbReference type="ARBA" id="ARBA00004651"/>
    </source>
</evidence>
<dbReference type="InterPro" id="IPR050638">
    <property type="entry name" value="AA-Vitamin_Transporters"/>
</dbReference>
<evidence type="ECO:0000313" key="10">
    <source>
        <dbReference type="Proteomes" id="UP000215383"/>
    </source>
</evidence>
<feature type="transmembrane region" description="Helical" evidence="7">
    <location>
        <begin position="96"/>
        <end position="116"/>
    </location>
</feature>
<evidence type="ECO:0000256" key="6">
    <source>
        <dbReference type="ARBA" id="ARBA00023136"/>
    </source>
</evidence>
<evidence type="ECO:0000256" key="4">
    <source>
        <dbReference type="ARBA" id="ARBA00022692"/>
    </source>
</evidence>
<accession>A0A239T8T0</accession>
<dbReference type="InterPro" id="IPR000620">
    <property type="entry name" value="EamA_dom"/>
</dbReference>
<feature type="domain" description="EamA" evidence="8">
    <location>
        <begin position="150"/>
        <end position="287"/>
    </location>
</feature>
<feature type="transmembrane region" description="Helical" evidence="7">
    <location>
        <begin position="245"/>
        <end position="264"/>
    </location>
</feature>
<keyword evidence="6 7" id="KW-0472">Membrane</keyword>
<name>A0A239T8T0_9FIRM</name>